<accession>A0AAE3A0C1</accession>
<dbReference type="EMBL" id="JAJEPV010000022">
    <property type="protein sequence ID" value="MCC2119929.1"/>
    <property type="molecule type" value="Genomic_DNA"/>
</dbReference>
<evidence type="ECO:0000256" key="1">
    <source>
        <dbReference type="ARBA" id="ARBA00022679"/>
    </source>
</evidence>
<feature type="domain" description="Nucleotidyl transferase" evidence="3">
    <location>
        <begin position="2"/>
        <end position="115"/>
    </location>
</feature>
<reference evidence="4 5" key="1">
    <citation type="submission" date="2021-10" db="EMBL/GenBank/DDBJ databases">
        <title>Anaerobic single-cell dispensing facilitates the cultivation of human gut bacteria.</title>
        <authorList>
            <person name="Afrizal A."/>
        </authorList>
    </citation>
    <scope>NUCLEOTIDE SEQUENCE [LARGE SCALE GENOMIC DNA]</scope>
    <source>
        <strain evidence="4 5">CLA-AA-H273</strain>
    </source>
</reference>
<evidence type="ECO:0000256" key="2">
    <source>
        <dbReference type="ARBA" id="ARBA00022695"/>
    </source>
</evidence>
<dbReference type="Pfam" id="PF00483">
    <property type="entry name" value="NTP_transferase"/>
    <property type="match status" value="1"/>
</dbReference>
<protein>
    <submittedName>
        <fullName evidence="4">Phosphocholine cytidylyltransferase family protein</fullName>
    </submittedName>
</protein>
<comment type="caution">
    <text evidence="4">The sequence shown here is derived from an EMBL/GenBank/DDBJ whole genome shotgun (WGS) entry which is preliminary data.</text>
</comment>
<proteinExistence type="predicted"/>
<dbReference type="InterPro" id="IPR005835">
    <property type="entry name" value="NTP_transferase_dom"/>
</dbReference>
<keyword evidence="5" id="KW-1185">Reference proteome</keyword>
<dbReference type="GO" id="GO:0016779">
    <property type="term" value="F:nucleotidyltransferase activity"/>
    <property type="evidence" value="ECO:0007669"/>
    <property type="project" value="UniProtKB-KW"/>
</dbReference>
<dbReference type="Gene3D" id="3.90.550.10">
    <property type="entry name" value="Spore Coat Polysaccharide Biosynthesis Protein SpsA, Chain A"/>
    <property type="match status" value="1"/>
</dbReference>
<dbReference type="Proteomes" id="UP001197795">
    <property type="component" value="Unassembled WGS sequence"/>
</dbReference>
<dbReference type="RefSeq" id="WP_227733373.1">
    <property type="nucleotide sequence ID" value="NZ_JAJEPV010000022.1"/>
</dbReference>
<keyword evidence="1" id="KW-0808">Transferase</keyword>
<evidence type="ECO:0000259" key="3">
    <source>
        <dbReference type="Pfam" id="PF00483"/>
    </source>
</evidence>
<dbReference type="SUPFAM" id="SSF53448">
    <property type="entry name" value="Nucleotide-diphospho-sugar transferases"/>
    <property type="match status" value="1"/>
</dbReference>
<dbReference type="PANTHER" id="PTHR43584">
    <property type="entry name" value="NUCLEOTIDYL TRANSFERASE"/>
    <property type="match status" value="1"/>
</dbReference>
<organism evidence="4 5">
    <name type="scientific">Waltera acetigignens</name>
    <dbReference type="NCBI Taxonomy" id="2981769"/>
    <lineage>
        <taxon>Bacteria</taxon>
        <taxon>Bacillati</taxon>
        <taxon>Bacillota</taxon>
        <taxon>Clostridia</taxon>
        <taxon>Lachnospirales</taxon>
        <taxon>Lachnospiraceae</taxon>
        <taxon>Waltera</taxon>
    </lineage>
</organism>
<sequence>MKALILAAGFGKRLQPITNEIPKSMVEVNGTPLLVNALNNLTDLGIKDIGIVVGHMADYIKEHIGTTYKEAKISYYENTRYLETNNVVSLYQAADFCNDDMLMLECDIYYHKEMLACLLDGKGECSILVSPFNPKTMDGSVINIDGDIAQGLVLGKWQDEGFDYSNARKTVNMYKFTKKFVESKYMPLIKWYVENMGENSYYEKILGSLLYLRECDAHIVEVPEEMWCEVDDADDLARARKRFGM</sequence>
<dbReference type="InterPro" id="IPR029044">
    <property type="entry name" value="Nucleotide-diphossugar_trans"/>
</dbReference>
<dbReference type="PANTHER" id="PTHR43584:SF5">
    <property type="entry name" value="PROTEIN LICC"/>
    <property type="match status" value="1"/>
</dbReference>
<evidence type="ECO:0000313" key="5">
    <source>
        <dbReference type="Proteomes" id="UP001197795"/>
    </source>
</evidence>
<dbReference type="AlphaFoldDB" id="A0AAE3A0C1"/>
<gene>
    <name evidence="4" type="ORF">LKD75_10070</name>
</gene>
<evidence type="ECO:0000313" key="4">
    <source>
        <dbReference type="EMBL" id="MCC2119929.1"/>
    </source>
</evidence>
<dbReference type="InterPro" id="IPR050065">
    <property type="entry name" value="GlmU-like"/>
</dbReference>
<dbReference type="CDD" id="cd02523">
    <property type="entry name" value="PC_cytidylyltransferase"/>
    <property type="match status" value="1"/>
</dbReference>
<keyword evidence="2 4" id="KW-0548">Nucleotidyltransferase</keyword>
<name>A0AAE3A0C1_9FIRM</name>